<evidence type="ECO:0000256" key="8">
    <source>
        <dbReference type="ARBA" id="ARBA00023163"/>
    </source>
</evidence>
<keyword evidence="15" id="KW-1185">Reference proteome</keyword>
<evidence type="ECO:0000259" key="13">
    <source>
        <dbReference type="PROSITE" id="PS50110"/>
    </source>
</evidence>
<comment type="caution">
    <text evidence="14">The sequence shown here is derived from an EMBL/GenBank/DDBJ whole genome shotgun (WGS) entry which is preliminary data.</text>
</comment>
<reference evidence="14 15" key="1">
    <citation type="journal article" date="2024" name="Int. J. Syst. Evol. Microbiol.">
        <title>Clostridium omnivorum sp. nov., isolated from anoxic soil under the treatment of reductive soil disinfestation.</title>
        <authorList>
            <person name="Ueki A."/>
            <person name="Tonouchi A."/>
            <person name="Kaku N."/>
            <person name="Honma S."/>
            <person name="Ueki K."/>
        </authorList>
    </citation>
    <scope>NUCLEOTIDE SEQUENCE [LARGE SCALE GENOMIC DNA]</scope>
    <source>
        <strain evidence="14 15">E14</strain>
    </source>
</reference>
<keyword evidence="4 10" id="KW-0597">Phosphoprotein</keyword>
<dbReference type="PANTHER" id="PTHR42713:SF3">
    <property type="entry name" value="TRANSCRIPTIONAL REGULATORY PROTEIN HPTR"/>
    <property type="match status" value="1"/>
</dbReference>
<keyword evidence="3" id="KW-0963">Cytoplasm</keyword>
<evidence type="ECO:0000256" key="2">
    <source>
        <dbReference type="ARBA" id="ARBA00018672"/>
    </source>
</evidence>
<dbReference type="PROSITE" id="PS50110">
    <property type="entry name" value="RESPONSE_REGULATORY"/>
    <property type="match status" value="1"/>
</dbReference>
<dbReference type="Pfam" id="PF00072">
    <property type="entry name" value="Response_reg"/>
    <property type="match status" value="1"/>
</dbReference>
<dbReference type="Pfam" id="PF12833">
    <property type="entry name" value="HTH_18"/>
    <property type="match status" value="1"/>
</dbReference>
<keyword evidence="5" id="KW-0902">Two-component regulatory system</keyword>
<dbReference type="InterPro" id="IPR051552">
    <property type="entry name" value="HptR"/>
</dbReference>
<feature type="domain" description="Response regulatory" evidence="13">
    <location>
        <begin position="3"/>
        <end position="120"/>
    </location>
</feature>
<organism evidence="14 15">
    <name type="scientific">Clostridium omnivorum</name>
    <dbReference type="NCBI Taxonomy" id="1604902"/>
    <lineage>
        <taxon>Bacteria</taxon>
        <taxon>Bacillati</taxon>
        <taxon>Bacillota</taxon>
        <taxon>Clostridia</taxon>
        <taxon>Eubacteriales</taxon>
        <taxon>Clostridiaceae</taxon>
        <taxon>Clostridium</taxon>
    </lineage>
</organism>
<dbReference type="InterPro" id="IPR009057">
    <property type="entry name" value="Homeodomain-like_sf"/>
</dbReference>
<dbReference type="InterPro" id="IPR018060">
    <property type="entry name" value="HTH_AraC"/>
</dbReference>
<feature type="domain" description="HTH araC/xylS-type" evidence="12">
    <location>
        <begin position="275"/>
        <end position="373"/>
    </location>
</feature>
<protein>
    <recommendedName>
        <fullName evidence="2">Stage 0 sporulation protein A homolog</fullName>
    </recommendedName>
</protein>
<dbReference type="InterPro" id="IPR020449">
    <property type="entry name" value="Tscrpt_reg_AraC-type_HTH"/>
</dbReference>
<dbReference type="SMART" id="SM00448">
    <property type="entry name" value="REC"/>
    <property type="match status" value="1"/>
</dbReference>
<dbReference type="SMART" id="SM00342">
    <property type="entry name" value="HTH_ARAC"/>
    <property type="match status" value="1"/>
</dbReference>
<gene>
    <name evidence="14" type="ORF">bsdE14_26740</name>
</gene>
<comment type="function">
    <text evidence="9">May play the central regulatory role in sporulation. It may be an element of the effector pathway responsible for the activation of sporulation genes in response to nutritional stress. Spo0A may act in concert with spo0H (a sigma factor) to control the expression of some genes that are critical to the sporulation process.</text>
</comment>
<evidence type="ECO:0000256" key="1">
    <source>
        <dbReference type="ARBA" id="ARBA00004496"/>
    </source>
</evidence>
<evidence type="ECO:0000256" key="6">
    <source>
        <dbReference type="ARBA" id="ARBA00023015"/>
    </source>
</evidence>
<dbReference type="SUPFAM" id="SSF46689">
    <property type="entry name" value="Homeodomain-like"/>
    <property type="match status" value="2"/>
</dbReference>
<dbReference type="Gene3D" id="1.10.10.60">
    <property type="entry name" value="Homeodomain-like"/>
    <property type="match status" value="2"/>
</dbReference>
<dbReference type="InterPro" id="IPR011006">
    <property type="entry name" value="CheY-like_superfamily"/>
</dbReference>
<proteinExistence type="predicted"/>
<evidence type="ECO:0000256" key="7">
    <source>
        <dbReference type="ARBA" id="ARBA00023125"/>
    </source>
</evidence>
<feature type="modified residue" description="4-aspartylphosphate" evidence="10">
    <location>
        <position position="55"/>
    </location>
</feature>
<dbReference type="Proteomes" id="UP001208567">
    <property type="component" value="Unassembled WGS sequence"/>
</dbReference>
<dbReference type="RefSeq" id="WP_264850541.1">
    <property type="nucleotide sequence ID" value="NZ_BRXR01000001.1"/>
</dbReference>
<evidence type="ECO:0000256" key="10">
    <source>
        <dbReference type="PROSITE-ProRule" id="PRU00169"/>
    </source>
</evidence>
<dbReference type="PROSITE" id="PS01124">
    <property type="entry name" value="HTH_ARAC_FAMILY_2"/>
    <property type="match status" value="1"/>
</dbReference>
<comment type="subcellular location">
    <subcellularLocation>
        <location evidence="1">Cytoplasm</location>
    </subcellularLocation>
</comment>
<sequence length="385" mass="45150">MYNLVIADDEKNIREGLAKFIDWEELGFKVVFKCEDGEEVIDYMNSMAVDVILCDIRMNKVSGLDVAKYAFENFKGVKIVLISGYQEFEYAKKALEYNVFSYIVKPIDIEEIKEKFLKIKKDLDHKKYISQEIKEDKIKIEEAQNRIKELMGNPEVTIERTQKSILKYQEALIDSFLNFDKDSICSYQSNISSELKLIPFTIGLKFLKNTLVLLYNSIENQYSGLIIKDDLKRNIKEISLTKDYNNAINIFEKWINVSIEAIEQNNSSNIDLVIKRANRYIEDNYSEDLTLEKVAEHVYLSPVYLSKIYKKKMGVNFIDYVTNIRIERAKELLSNRHIKVYEISGLVGYKNLKYFYKVFKNYTGLTPNKYREIILSSKSDDMSKR</sequence>
<keyword evidence="11" id="KW-0175">Coiled coil</keyword>
<dbReference type="SUPFAM" id="SSF52172">
    <property type="entry name" value="CheY-like"/>
    <property type="match status" value="1"/>
</dbReference>
<keyword evidence="7" id="KW-0238">DNA-binding</keyword>
<name>A0ABQ5N7T6_9CLOT</name>
<evidence type="ECO:0000256" key="5">
    <source>
        <dbReference type="ARBA" id="ARBA00023012"/>
    </source>
</evidence>
<evidence type="ECO:0000259" key="12">
    <source>
        <dbReference type="PROSITE" id="PS01124"/>
    </source>
</evidence>
<dbReference type="InterPro" id="IPR001789">
    <property type="entry name" value="Sig_transdc_resp-reg_receiver"/>
</dbReference>
<keyword evidence="8" id="KW-0804">Transcription</keyword>
<dbReference type="Gene3D" id="3.40.50.2300">
    <property type="match status" value="1"/>
</dbReference>
<evidence type="ECO:0000256" key="11">
    <source>
        <dbReference type="SAM" id="Coils"/>
    </source>
</evidence>
<accession>A0ABQ5N7T6</accession>
<evidence type="ECO:0000313" key="15">
    <source>
        <dbReference type="Proteomes" id="UP001208567"/>
    </source>
</evidence>
<dbReference type="PANTHER" id="PTHR42713">
    <property type="entry name" value="HISTIDINE KINASE-RELATED"/>
    <property type="match status" value="1"/>
</dbReference>
<evidence type="ECO:0000256" key="9">
    <source>
        <dbReference type="ARBA" id="ARBA00024867"/>
    </source>
</evidence>
<dbReference type="PRINTS" id="PR00032">
    <property type="entry name" value="HTHARAC"/>
</dbReference>
<dbReference type="EMBL" id="BRXR01000001">
    <property type="protein sequence ID" value="GLC31264.1"/>
    <property type="molecule type" value="Genomic_DNA"/>
</dbReference>
<evidence type="ECO:0000313" key="14">
    <source>
        <dbReference type="EMBL" id="GLC31264.1"/>
    </source>
</evidence>
<dbReference type="CDD" id="cd17536">
    <property type="entry name" value="REC_YesN-like"/>
    <property type="match status" value="1"/>
</dbReference>
<feature type="coiled-coil region" evidence="11">
    <location>
        <begin position="126"/>
        <end position="153"/>
    </location>
</feature>
<evidence type="ECO:0000256" key="3">
    <source>
        <dbReference type="ARBA" id="ARBA00022490"/>
    </source>
</evidence>
<keyword evidence="6" id="KW-0805">Transcription regulation</keyword>
<evidence type="ECO:0000256" key="4">
    <source>
        <dbReference type="ARBA" id="ARBA00022553"/>
    </source>
</evidence>